<reference evidence="1 2" key="1">
    <citation type="submission" date="2020-09" db="EMBL/GenBank/DDBJ databases">
        <title>De no assembly of potato wild relative species, Solanum commersonii.</title>
        <authorList>
            <person name="Cho K."/>
        </authorList>
    </citation>
    <scope>NUCLEOTIDE SEQUENCE [LARGE SCALE GENOMIC DNA]</scope>
    <source>
        <strain evidence="1">LZ3.2</strain>
        <tissue evidence="1">Leaf</tissue>
    </source>
</reference>
<proteinExistence type="predicted"/>
<gene>
    <name evidence="1" type="ORF">H5410_020191</name>
</gene>
<organism evidence="1 2">
    <name type="scientific">Solanum commersonii</name>
    <name type="common">Commerson's wild potato</name>
    <name type="synonym">Commerson's nightshade</name>
    <dbReference type="NCBI Taxonomy" id="4109"/>
    <lineage>
        <taxon>Eukaryota</taxon>
        <taxon>Viridiplantae</taxon>
        <taxon>Streptophyta</taxon>
        <taxon>Embryophyta</taxon>
        <taxon>Tracheophyta</taxon>
        <taxon>Spermatophyta</taxon>
        <taxon>Magnoliopsida</taxon>
        <taxon>eudicotyledons</taxon>
        <taxon>Gunneridae</taxon>
        <taxon>Pentapetalae</taxon>
        <taxon>asterids</taxon>
        <taxon>lamiids</taxon>
        <taxon>Solanales</taxon>
        <taxon>Solanaceae</taxon>
        <taxon>Solanoideae</taxon>
        <taxon>Solaneae</taxon>
        <taxon>Solanum</taxon>
    </lineage>
</organism>
<evidence type="ECO:0000313" key="2">
    <source>
        <dbReference type="Proteomes" id="UP000824120"/>
    </source>
</evidence>
<name>A0A9J5ZDF9_SOLCO</name>
<protein>
    <submittedName>
        <fullName evidence="1">Uncharacterized protein</fullName>
    </submittedName>
</protein>
<evidence type="ECO:0000313" key="1">
    <source>
        <dbReference type="EMBL" id="KAG5608910.1"/>
    </source>
</evidence>
<keyword evidence="2" id="KW-1185">Reference proteome</keyword>
<comment type="caution">
    <text evidence="1">The sequence shown here is derived from an EMBL/GenBank/DDBJ whole genome shotgun (WGS) entry which is preliminary data.</text>
</comment>
<sequence length="68" mass="7594">MSSVEGGGGEKFNRDFPADSHQQSMYDDLIVISLRVIQSLLQCREAFPQMWGRNLLLDPVLGPFLPGD</sequence>
<dbReference type="Proteomes" id="UP000824120">
    <property type="component" value="Chromosome 4"/>
</dbReference>
<dbReference type="AlphaFoldDB" id="A0A9J5ZDF9"/>
<accession>A0A9J5ZDF9</accession>
<dbReference type="EMBL" id="JACXVP010000004">
    <property type="protein sequence ID" value="KAG5608910.1"/>
    <property type="molecule type" value="Genomic_DNA"/>
</dbReference>